<dbReference type="Gene3D" id="1.20.5.430">
    <property type="match status" value="1"/>
</dbReference>
<dbReference type="GO" id="GO:0003714">
    <property type="term" value="F:transcription corepressor activity"/>
    <property type="evidence" value="ECO:0007669"/>
    <property type="project" value="InterPro"/>
</dbReference>
<reference evidence="2" key="1">
    <citation type="journal article" date="2020" name="Stud. Mycol.">
        <title>101 Dothideomycetes genomes: a test case for predicting lifestyles and emergence of pathogens.</title>
        <authorList>
            <person name="Haridas S."/>
            <person name="Albert R."/>
            <person name="Binder M."/>
            <person name="Bloem J."/>
            <person name="Labutti K."/>
            <person name="Salamov A."/>
            <person name="Andreopoulos B."/>
            <person name="Baker S."/>
            <person name="Barry K."/>
            <person name="Bills G."/>
            <person name="Bluhm B."/>
            <person name="Cannon C."/>
            <person name="Castanera R."/>
            <person name="Culley D."/>
            <person name="Daum C."/>
            <person name="Ezra D."/>
            <person name="Gonzalez J."/>
            <person name="Henrissat B."/>
            <person name="Kuo A."/>
            <person name="Liang C."/>
            <person name="Lipzen A."/>
            <person name="Lutzoni F."/>
            <person name="Magnuson J."/>
            <person name="Mondo S."/>
            <person name="Nolan M."/>
            <person name="Ohm R."/>
            <person name="Pangilinan J."/>
            <person name="Park H.-J."/>
            <person name="Ramirez L."/>
            <person name="Alfaro M."/>
            <person name="Sun H."/>
            <person name="Tritt A."/>
            <person name="Yoshinaga Y."/>
            <person name="Zwiers L.-H."/>
            <person name="Turgeon B."/>
            <person name="Goodwin S."/>
            <person name="Spatafora J."/>
            <person name="Crous P."/>
            <person name="Grigoriev I."/>
        </authorList>
    </citation>
    <scope>NUCLEOTIDE SEQUENCE</scope>
    <source>
        <strain evidence="2">CBS 101060</strain>
    </source>
</reference>
<keyword evidence="3" id="KW-1185">Reference proteome</keyword>
<evidence type="ECO:0000313" key="3">
    <source>
        <dbReference type="Proteomes" id="UP000799429"/>
    </source>
</evidence>
<comment type="similarity">
    <text evidence="1">Belongs to the HSBP1 family.</text>
</comment>
<name>A0A9P4S8R8_9PEZI</name>
<dbReference type="Pfam" id="PF06825">
    <property type="entry name" value="HSBP1"/>
    <property type="match status" value="1"/>
</dbReference>
<dbReference type="PANTHER" id="PTHR19424:SF0">
    <property type="entry name" value="HEAT SHOCK FACTOR BINDING PROTEIN 1"/>
    <property type="match status" value="1"/>
</dbReference>
<dbReference type="PANTHER" id="PTHR19424">
    <property type="entry name" value="HEAT SHOCK FACTOR BINDING PROTEIN 1"/>
    <property type="match status" value="1"/>
</dbReference>
<dbReference type="AlphaFoldDB" id="A0A9P4S8R8"/>
<dbReference type="GO" id="GO:0005829">
    <property type="term" value="C:cytosol"/>
    <property type="evidence" value="ECO:0007669"/>
    <property type="project" value="TreeGrafter"/>
</dbReference>
<protein>
    <recommendedName>
        <fullName evidence="4">Heat shock factor binding protein 1</fullName>
    </recommendedName>
</protein>
<dbReference type="Proteomes" id="UP000799429">
    <property type="component" value="Unassembled WGS sequence"/>
</dbReference>
<dbReference type="OrthoDB" id="4159489at2759"/>
<evidence type="ECO:0008006" key="4">
    <source>
        <dbReference type="Google" id="ProtNLM"/>
    </source>
</evidence>
<dbReference type="EMBL" id="MU006097">
    <property type="protein sequence ID" value="KAF2838127.1"/>
    <property type="molecule type" value="Genomic_DNA"/>
</dbReference>
<gene>
    <name evidence="2" type="ORF">M501DRAFT_1058312</name>
</gene>
<dbReference type="InterPro" id="IPR009643">
    <property type="entry name" value="HS1-bd"/>
</dbReference>
<proteinExistence type="inferred from homology"/>
<dbReference type="GO" id="GO:0070370">
    <property type="term" value="P:cellular heat acclimation"/>
    <property type="evidence" value="ECO:0007669"/>
    <property type="project" value="TreeGrafter"/>
</dbReference>
<comment type="caution">
    <text evidence="2">The sequence shown here is derived from an EMBL/GenBank/DDBJ whole genome shotgun (WGS) entry which is preliminary data.</text>
</comment>
<dbReference type="GO" id="GO:0005634">
    <property type="term" value="C:nucleus"/>
    <property type="evidence" value="ECO:0007669"/>
    <property type="project" value="TreeGrafter"/>
</dbReference>
<evidence type="ECO:0000313" key="2">
    <source>
        <dbReference type="EMBL" id="KAF2838127.1"/>
    </source>
</evidence>
<evidence type="ECO:0000256" key="1">
    <source>
        <dbReference type="ARBA" id="ARBA00006349"/>
    </source>
</evidence>
<organism evidence="2 3">
    <name type="scientific">Patellaria atrata CBS 101060</name>
    <dbReference type="NCBI Taxonomy" id="1346257"/>
    <lineage>
        <taxon>Eukaryota</taxon>
        <taxon>Fungi</taxon>
        <taxon>Dikarya</taxon>
        <taxon>Ascomycota</taxon>
        <taxon>Pezizomycotina</taxon>
        <taxon>Dothideomycetes</taxon>
        <taxon>Dothideomycetes incertae sedis</taxon>
        <taxon>Patellariales</taxon>
        <taxon>Patellariaceae</taxon>
        <taxon>Patellaria</taxon>
    </lineage>
</organism>
<accession>A0A9P4S8R8</accession>
<sequence>MSNPQARSGSEASTPALTDAGTAELTAVVDELLNQLTTKFATMSKDLIEKMDDMSRRLDTLESTIQANSTSTKGGDSK</sequence>